<evidence type="ECO:0000259" key="1">
    <source>
        <dbReference type="PROSITE" id="PS50075"/>
    </source>
</evidence>
<dbReference type="InterPro" id="IPR009081">
    <property type="entry name" value="PP-bd_ACP"/>
</dbReference>
<dbReference type="RefSeq" id="WP_090040585.1">
    <property type="nucleotide sequence ID" value="NZ_FOKI01000011.1"/>
</dbReference>
<dbReference type="Proteomes" id="UP000198619">
    <property type="component" value="Unassembled WGS sequence"/>
</dbReference>
<evidence type="ECO:0000313" key="2">
    <source>
        <dbReference type="EMBL" id="SFB07743.1"/>
    </source>
</evidence>
<dbReference type="InterPro" id="IPR036736">
    <property type="entry name" value="ACP-like_sf"/>
</dbReference>
<dbReference type="OrthoDB" id="677810at2"/>
<dbReference type="SUPFAM" id="SSF47336">
    <property type="entry name" value="ACP-like"/>
    <property type="match status" value="1"/>
</dbReference>
<dbReference type="AlphaFoldDB" id="A0A1I0Y6G7"/>
<protein>
    <submittedName>
        <fullName evidence="2">Acyl carrier protein</fullName>
    </submittedName>
</protein>
<evidence type="ECO:0000313" key="3">
    <source>
        <dbReference type="Proteomes" id="UP000198619"/>
    </source>
</evidence>
<dbReference type="EMBL" id="FOKI01000011">
    <property type="protein sequence ID" value="SFB07743.1"/>
    <property type="molecule type" value="Genomic_DNA"/>
</dbReference>
<gene>
    <name evidence="2" type="ORF">SAMN04488528_101110</name>
</gene>
<keyword evidence="3" id="KW-1185">Reference proteome</keyword>
<accession>A0A1I0Y6G7</accession>
<dbReference type="STRING" id="84698.SAMN04488528_101110"/>
<name>A0A1I0Y6G7_9CLOT</name>
<reference evidence="2 3" key="1">
    <citation type="submission" date="2016-10" db="EMBL/GenBank/DDBJ databases">
        <authorList>
            <person name="de Groot N.N."/>
        </authorList>
    </citation>
    <scope>NUCLEOTIDE SEQUENCE [LARGE SCALE GENOMIC DNA]</scope>
    <source>
        <strain evidence="2 3">DSM 12271</strain>
    </source>
</reference>
<sequence>MERIKQKIREFLGHFFKKAEINDEDNIYELGYVNSLFAMQLVMFIEKEFSINIGNNDLDLNNFSSINAISEFIEKKKSS</sequence>
<feature type="domain" description="Carrier" evidence="1">
    <location>
        <begin position="1"/>
        <end position="77"/>
    </location>
</feature>
<proteinExistence type="predicted"/>
<organism evidence="2 3">
    <name type="scientific">Clostridium frigidicarnis</name>
    <dbReference type="NCBI Taxonomy" id="84698"/>
    <lineage>
        <taxon>Bacteria</taxon>
        <taxon>Bacillati</taxon>
        <taxon>Bacillota</taxon>
        <taxon>Clostridia</taxon>
        <taxon>Eubacteriales</taxon>
        <taxon>Clostridiaceae</taxon>
        <taxon>Clostridium</taxon>
    </lineage>
</organism>
<dbReference type="Gene3D" id="1.10.1200.10">
    <property type="entry name" value="ACP-like"/>
    <property type="match status" value="1"/>
</dbReference>
<dbReference type="PROSITE" id="PS50075">
    <property type="entry name" value="CARRIER"/>
    <property type="match status" value="1"/>
</dbReference>
<dbReference type="Pfam" id="PF00550">
    <property type="entry name" value="PP-binding"/>
    <property type="match status" value="1"/>
</dbReference>